<dbReference type="EMBL" id="AMCW01000127">
    <property type="protein sequence ID" value="EKK00305.1"/>
    <property type="molecule type" value="Genomic_DNA"/>
</dbReference>
<feature type="region of interest" description="Disordered" evidence="1">
    <location>
        <begin position="1"/>
        <end position="70"/>
    </location>
</feature>
<accession>K5CAL8</accession>
<sequence>MESPEDPNGRTANPRDRSERPNRVPTKDRAPNVSNPSDLTDQKTKPLPQRKIFARLPALQRQPIAKTPKP</sequence>
<evidence type="ECO:0000256" key="1">
    <source>
        <dbReference type="SAM" id="MobiDB-lite"/>
    </source>
</evidence>
<organism evidence="2 3">
    <name type="scientific">Rhodopirellula baltica SH28</name>
    <dbReference type="NCBI Taxonomy" id="993517"/>
    <lineage>
        <taxon>Bacteria</taxon>
        <taxon>Pseudomonadati</taxon>
        <taxon>Planctomycetota</taxon>
        <taxon>Planctomycetia</taxon>
        <taxon>Pirellulales</taxon>
        <taxon>Pirellulaceae</taxon>
        <taxon>Rhodopirellula</taxon>
    </lineage>
</organism>
<dbReference type="AlphaFoldDB" id="K5CAL8"/>
<gene>
    <name evidence="2" type="ORF">RBSH_04379</name>
</gene>
<comment type="caution">
    <text evidence="2">The sequence shown here is derived from an EMBL/GenBank/DDBJ whole genome shotgun (WGS) entry which is preliminary data.</text>
</comment>
<dbReference type="Proteomes" id="UP000007993">
    <property type="component" value="Unassembled WGS sequence"/>
</dbReference>
<evidence type="ECO:0000313" key="3">
    <source>
        <dbReference type="Proteomes" id="UP000007993"/>
    </source>
</evidence>
<protein>
    <submittedName>
        <fullName evidence="2">Uncharacterized protein</fullName>
    </submittedName>
</protein>
<name>K5CAL8_RHOBT</name>
<dbReference type="PATRIC" id="fig|993517.3.peg.4764"/>
<reference evidence="2 3" key="1">
    <citation type="journal article" date="2013" name="Mar. Genomics">
        <title>Expression of sulfatases in Rhodopirellula baltica and the diversity of sulfatases in the genus Rhodopirellula.</title>
        <authorList>
            <person name="Wegner C.E."/>
            <person name="Richter-Heitmann T."/>
            <person name="Klindworth A."/>
            <person name="Klockow C."/>
            <person name="Richter M."/>
            <person name="Achstetter T."/>
            <person name="Glockner F.O."/>
            <person name="Harder J."/>
        </authorList>
    </citation>
    <scope>NUCLEOTIDE SEQUENCE [LARGE SCALE GENOMIC DNA]</scope>
    <source>
        <strain evidence="2 3">SH28</strain>
    </source>
</reference>
<evidence type="ECO:0000313" key="2">
    <source>
        <dbReference type="EMBL" id="EKK00305.1"/>
    </source>
</evidence>
<proteinExistence type="predicted"/>
<feature type="compositionally biased region" description="Basic and acidic residues" evidence="1">
    <location>
        <begin position="13"/>
        <end position="30"/>
    </location>
</feature>